<feature type="region of interest" description="Disordered" evidence="1">
    <location>
        <begin position="1"/>
        <end position="25"/>
    </location>
</feature>
<evidence type="ECO:0000256" key="1">
    <source>
        <dbReference type="SAM" id="MobiDB-lite"/>
    </source>
</evidence>
<organism evidence="2">
    <name type="scientific">viral metagenome</name>
    <dbReference type="NCBI Taxonomy" id="1070528"/>
    <lineage>
        <taxon>unclassified sequences</taxon>
        <taxon>metagenomes</taxon>
        <taxon>organismal metagenomes</taxon>
    </lineage>
</organism>
<protein>
    <submittedName>
        <fullName evidence="2">Uncharacterized protein</fullName>
    </submittedName>
</protein>
<dbReference type="AlphaFoldDB" id="A0A6M3JQX2"/>
<feature type="compositionally biased region" description="Basic and acidic residues" evidence="1">
    <location>
        <begin position="1"/>
        <end position="15"/>
    </location>
</feature>
<proteinExistence type="predicted"/>
<gene>
    <name evidence="2" type="ORF">MM415A02797_0009</name>
</gene>
<reference evidence="2" key="1">
    <citation type="submission" date="2020-03" db="EMBL/GenBank/DDBJ databases">
        <title>The deep terrestrial virosphere.</title>
        <authorList>
            <person name="Holmfeldt K."/>
            <person name="Nilsson E."/>
            <person name="Simone D."/>
            <person name="Lopez-Fernandez M."/>
            <person name="Wu X."/>
            <person name="de Brujin I."/>
            <person name="Lundin D."/>
            <person name="Andersson A."/>
            <person name="Bertilsson S."/>
            <person name="Dopson M."/>
        </authorList>
    </citation>
    <scope>NUCLEOTIDE SEQUENCE</scope>
    <source>
        <strain evidence="2">MM415A02797</strain>
    </source>
</reference>
<sequence>MITLAKEKETKKKDEEWDEIDTTPRSMSVGETIEGKFSGTRPGKFGKIFMLDKGDGTVYNIYGGIQFDSVLTQDSVGIRFRIRCLGKEKTSRGMEVWTYKFHKARLTSEQT</sequence>
<name>A0A6M3JQX2_9ZZZZ</name>
<evidence type="ECO:0000313" key="2">
    <source>
        <dbReference type="EMBL" id="QJA72336.1"/>
    </source>
</evidence>
<dbReference type="EMBL" id="MT141943">
    <property type="protein sequence ID" value="QJA72336.1"/>
    <property type="molecule type" value="Genomic_DNA"/>
</dbReference>
<accession>A0A6M3JQX2</accession>